<evidence type="ECO:0000256" key="8">
    <source>
        <dbReference type="ARBA" id="ARBA00023136"/>
    </source>
</evidence>
<evidence type="ECO:0000256" key="6">
    <source>
        <dbReference type="ARBA" id="ARBA00022737"/>
    </source>
</evidence>
<feature type="domain" description="Fibronectin type-III" evidence="11">
    <location>
        <begin position="282"/>
        <end position="376"/>
    </location>
</feature>
<accession>A0A5N3VZZ2</accession>
<keyword evidence="4" id="KW-0812">Transmembrane</keyword>
<dbReference type="PANTHER" id="PTHR48423:SF1">
    <property type="entry name" value="INTERLEUKIN-27 RECEPTOR SUBUNIT ALPHA"/>
    <property type="match status" value="1"/>
</dbReference>
<dbReference type="InterPro" id="IPR013783">
    <property type="entry name" value="Ig-like_fold"/>
</dbReference>
<evidence type="ECO:0000259" key="11">
    <source>
        <dbReference type="PROSITE" id="PS50853"/>
    </source>
</evidence>
<dbReference type="AlphaFoldDB" id="A0A5N3VZZ2"/>
<keyword evidence="6" id="KW-0677">Repeat</keyword>
<organism evidence="12 13">
    <name type="scientific">Muntiacus reevesi</name>
    <name type="common">Reeves' muntjac</name>
    <name type="synonym">Cervus reevesi</name>
    <dbReference type="NCBI Taxonomy" id="9886"/>
    <lineage>
        <taxon>Eukaryota</taxon>
        <taxon>Metazoa</taxon>
        <taxon>Chordata</taxon>
        <taxon>Craniata</taxon>
        <taxon>Vertebrata</taxon>
        <taxon>Euteleostomi</taxon>
        <taxon>Mammalia</taxon>
        <taxon>Eutheria</taxon>
        <taxon>Laurasiatheria</taxon>
        <taxon>Artiodactyla</taxon>
        <taxon>Ruminantia</taxon>
        <taxon>Pecora</taxon>
        <taxon>Cervidae</taxon>
        <taxon>Muntiacinae</taxon>
        <taxon>Muntiacus</taxon>
    </lineage>
</organism>
<reference evidence="12 13" key="1">
    <citation type="submission" date="2019-06" db="EMBL/GenBank/DDBJ databases">
        <title>Discovery of a novel chromosome fission-fusion reversal in muntjac.</title>
        <authorList>
            <person name="Mudd A.B."/>
            <person name="Bredeson J.V."/>
            <person name="Baum R."/>
            <person name="Hockemeyer D."/>
            <person name="Rokhsar D.S."/>
        </authorList>
    </citation>
    <scope>NUCLEOTIDE SEQUENCE [LARGE SCALE GENOMIC DNA]</scope>
    <source>
        <strain evidence="12">UCam_UCB_Mr</strain>
        <tissue evidence="12">Fibroblast cell line</tissue>
    </source>
</reference>
<evidence type="ECO:0000256" key="7">
    <source>
        <dbReference type="ARBA" id="ARBA00022989"/>
    </source>
</evidence>
<dbReference type="EMBL" id="VCEB01000528">
    <property type="protein sequence ID" value="KAB0353685.1"/>
    <property type="molecule type" value="Genomic_DNA"/>
</dbReference>
<evidence type="ECO:0000256" key="2">
    <source>
        <dbReference type="ARBA" id="ARBA00008921"/>
    </source>
</evidence>
<comment type="similarity">
    <text evidence="2">Belongs to the type I cytokine receptor family. Type 2 subfamily.</text>
</comment>
<dbReference type="CDD" id="cd00063">
    <property type="entry name" value="FN3"/>
    <property type="match status" value="1"/>
</dbReference>
<evidence type="ECO:0000256" key="5">
    <source>
        <dbReference type="ARBA" id="ARBA00022729"/>
    </source>
</evidence>
<dbReference type="GO" id="GO:0005886">
    <property type="term" value="C:plasma membrane"/>
    <property type="evidence" value="ECO:0007669"/>
    <property type="project" value="UniProtKB-SubCell"/>
</dbReference>
<dbReference type="Gene3D" id="2.60.40.10">
    <property type="entry name" value="Immunoglobulins"/>
    <property type="match status" value="4"/>
</dbReference>
<proteinExistence type="inferred from homology"/>
<evidence type="ECO:0000313" key="13">
    <source>
        <dbReference type="Proteomes" id="UP000326062"/>
    </source>
</evidence>
<keyword evidence="5" id="KW-0732">Signal</keyword>
<sequence length="530" mass="59577">NCTFYCPEAGSGKNRFAQVQYVPNSPVLPLQRLQGLLQEGAQGTWSSAMEVNFTKSCVNEEEAYNLTGLQALTEYVVALQCLAHKSRFWSGWSQEKSGNNYGRRLVAPHGLDLWRVLRSVKVDGKRPVQLLWKKAKGTPVLEKVLGYNIWYFPENNTNLTETMNTTNQQPELYLGNQTYWVHVISYNSLGKSPEATLRIPAIDEKLFQCIEAMHTCLTQDQLVMGSKPLAISWESVAHTRNWIIQQDKLKPFWCYNISVYPMLQNRVGEPYSIQAYVKEGVPSAGPVMKAEKIGVRTVTITWKEIPKHQRNGFINNYTIFYQVEDGKGFSKTVNSSILRYDLESLTRKTSYTVRVMASTSAGGANGPGINFKTSSITCVSTQKTHSFLLTETLSLGTSFLILTLPHLSLPDLTSHHFPIMFAFMLLHLLFFLSSLSVSSGEHWQQQRVSRWPASLLGRVGSRVPMELELWSAHAQDRLVLAYYTVLEDWLKAICPACSGHCREGSLSSGSCPLSPQGASFYPECHGLPPW</sequence>
<feature type="non-terminal residue" evidence="12">
    <location>
        <position position="1"/>
    </location>
</feature>
<dbReference type="SMART" id="SM00060">
    <property type="entry name" value="FN3"/>
    <property type="match status" value="2"/>
</dbReference>
<name>A0A5N3VZZ2_MUNRE</name>
<dbReference type="InterPro" id="IPR052672">
    <property type="entry name" value="Type1_Cytokine_Rcpt_Type2"/>
</dbReference>
<comment type="caution">
    <text evidence="12">The sequence shown here is derived from an EMBL/GenBank/DDBJ whole genome shotgun (WGS) entry which is preliminary data.</text>
</comment>
<keyword evidence="13" id="KW-1185">Reference proteome</keyword>
<evidence type="ECO:0000256" key="3">
    <source>
        <dbReference type="ARBA" id="ARBA00022475"/>
    </source>
</evidence>
<dbReference type="SUPFAM" id="SSF49265">
    <property type="entry name" value="Fibronectin type III"/>
    <property type="match status" value="2"/>
</dbReference>
<evidence type="ECO:0000256" key="4">
    <source>
        <dbReference type="ARBA" id="ARBA00022692"/>
    </source>
</evidence>
<dbReference type="PANTHER" id="PTHR48423">
    <property type="entry name" value="INTERLEUKIN-27 RECEPTOR SUBUNIT ALPHA"/>
    <property type="match status" value="1"/>
</dbReference>
<evidence type="ECO:0000256" key="10">
    <source>
        <dbReference type="ARBA" id="ARBA00023180"/>
    </source>
</evidence>
<dbReference type="Proteomes" id="UP000326062">
    <property type="component" value="Unassembled WGS sequence"/>
</dbReference>
<gene>
    <name evidence="12" type="ORF">FD755_023615</name>
</gene>
<dbReference type="InterPro" id="IPR003961">
    <property type="entry name" value="FN3_dom"/>
</dbReference>
<dbReference type="PROSITE" id="PS50853">
    <property type="entry name" value="FN3"/>
    <property type="match status" value="1"/>
</dbReference>
<comment type="subcellular location">
    <subcellularLocation>
        <location evidence="1">Cell membrane</location>
        <topology evidence="1">Single-pass type I membrane protein</topology>
    </subcellularLocation>
</comment>
<dbReference type="FunFam" id="2.60.40.10:FF:000913">
    <property type="entry name" value="Interleukin 31 receptor A"/>
    <property type="match status" value="1"/>
</dbReference>
<protein>
    <recommendedName>
        <fullName evidence="11">Fibronectin type-III domain-containing protein</fullName>
    </recommendedName>
</protein>
<dbReference type="Pfam" id="PF00041">
    <property type="entry name" value="fn3"/>
    <property type="match status" value="1"/>
</dbReference>
<keyword evidence="10" id="KW-0325">Glycoprotein</keyword>
<keyword evidence="7" id="KW-1133">Transmembrane helix</keyword>
<keyword evidence="9" id="KW-0675">Receptor</keyword>
<keyword evidence="8" id="KW-0472">Membrane</keyword>
<evidence type="ECO:0000256" key="9">
    <source>
        <dbReference type="ARBA" id="ARBA00023170"/>
    </source>
</evidence>
<evidence type="ECO:0000313" key="12">
    <source>
        <dbReference type="EMBL" id="KAB0353685.1"/>
    </source>
</evidence>
<dbReference type="FunFam" id="2.60.40.10:FF:000414">
    <property type="entry name" value="Interleukin-6 receptor subunit beta"/>
    <property type="match status" value="1"/>
</dbReference>
<evidence type="ECO:0000256" key="1">
    <source>
        <dbReference type="ARBA" id="ARBA00004251"/>
    </source>
</evidence>
<keyword evidence="3" id="KW-1003">Cell membrane</keyword>
<dbReference type="InterPro" id="IPR036116">
    <property type="entry name" value="FN3_sf"/>
</dbReference>